<evidence type="ECO:0000313" key="9">
    <source>
        <dbReference type="Proteomes" id="UP000675920"/>
    </source>
</evidence>
<keyword evidence="6 7" id="KW-0998">Cell outer membrane</keyword>
<dbReference type="PANTHER" id="PTHR34933:SF1">
    <property type="entry name" value="FLAGELLAR L-RING PROTEIN"/>
    <property type="match status" value="1"/>
</dbReference>
<dbReference type="Pfam" id="PF02107">
    <property type="entry name" value="FlgH"/>
    <property type="match status" value="1"/>
</dbReference>
<keyword evidence="5 7" id="KW-0975">Bacterial flagellum</keyword>
<comment type="function">
    <text evidence="1 7">Assembles around the rod to form the L-ring and probably protects the motor/basal body from shearing forces during rotation.</text>
</comment>
<evidence type="ECO:0000256" key="2">
    <source>
        <dbReference type="ARBA" id="ARBA00006929"/>
    </source>
</evidence>
<dbReference type="OrthoDB" id="9789463at2"/>
<dbReference type="PANTHER" id="PTHR34933">
    <property type="entry name" value="FLAGELLAR L-RING PROTEIN"/>
    <property type="match status" value="1"/>
</dbReference>
<comment type="subunit">
    <text evidence="7">The basal body constitutes a major portion of the flagellar organelle and consists of four rings (L,P,S, and M) mounted on a central rod.</text>
</comment>
<keyword evidence="10" id="KW-0282">Flagellum</keyword>
<evidence type="ECO:0000313" key="10">
    <source>
        <dbReference type="RefSeq" id="WP_051379040.1"/>
    </source>
</evidence>
<evidence type="ECO:0000256" key="7">
    <source>
        <dbReference type="HAMAP-Rule" id="MF_00415"/>
    </source>
</evidence>
<dbReference type="PROSITE" id="PS51257">
    <property type="entry name" value="PROKAR_LIPOPROTEIN"/>
    <property type="match status" value="1"/>
</dbReference>
<name>A0A8B6XAF0_9BURK</name>
<keyword evidence="9" id="KW-1185">Reference proteome</keyword>
<dbReference type="GO" id="GO:0003774">
    <property type="term" value="F:cytoskeletal motor activity"/>
    <property type="evidence" value="ECO:0007669"/>
    <property type="project" value="InterPro"/>
</dbReference>
<comment type="subcellular location">
    <subcellularLocation>
        <location evidence="7">Cell outer membrane</location>
        <topology evidence="7">Lipid-anchor</topology>
    </subcellularLocation>
    <subcellularLocation>
        <location evidence="7">Bacterial flagellum basal body</location>
    </subcellularLocation>
</comment>
<evidence type="ECO:0000256" key="4">
    <source>
        <dbReference type="ARBA" id="ARBA00023136"/>
    </source>
</evidence>
<evidence type="ECO:0000256" key="6">
    <source>
        <dbReference type="ARBA" id="ARBA00023237"/>
    </source>
</evidence>
<dbReference type="GO" id="GO:0009427">
    <property type="term" value="C:bacterial-type flagellum basal body, distal rod, L ring"/>
    <property type="evidence" value="ECO:0007669"/>
    <property type="project" value="InterPro"/>
</dbReference>
<dbReference type="Proteomes" id="UP000675920">
    <property type="component" value="Unplaced"/>
</dbReference>
<dbReference type="GO" id="GO:0009279">
    <property type="term" value="C:cell outer membrane"/>
    <property type="evidence" value="ECO:0007669"/>
    <property type="project" value="UniProtKB-SubCell"/>
</dbReference>
<evidence type="ECO:0000256" key="5">
    <source>
        <dbReference type="ARBA" id="ARBA00023143"/>
    </source>
</evidence>
<comment type="similarity">
    <text evidence="2 7">Belongs to the FlgH family.</text>
</comment>
<keyword evidence="4 7" id="KW-0472">Membrane</keyword>
<dbReference type="HAMAP" id="MF_00415">
    <property type="entry name" value="FlgH"/>
    <property type="match status" value="1"/>
</dbReference>
<organism evidence="9 10">
    <name type="scientific">Derxia gummosa DSM 723</name>
    <dbReference type="NCBI Taxonomy" id="1121388"/>
    <lineage>
        <taxon>Bacteria</taxon>
        <taxon>Pseudomonadati</taxon>
        <taxon>Pseudomonadota</taxon>
        <taxon>Betaproteobacteria</taxon>
        <taxon>Burkholderiales</taxon>
        <taxon>Alcaligenaceae</taxon>
        <taxon>Derxia</taxon>
    </lineage>
</organism>
<evidence type="ECO:0000256" key="8">
    <source>
        <dbReference type="SAM" id="MobiDB-lite"/>
    </source>
</evidence>
<gene>
    <name evidence="7" type="primary">flgH</name>
</gene>
<feature type="region of interest" description="Disordered" evidence="8">
    <location>
        <begin position="48"/>
        <end position="68"/>
    </location>
</feature>
<dbReference type="RefSeq" id="WP_051379040.1">
    <property type="nucleotide sequence ID" value="NZ_KI519499.1"/>
</dbReference>
<dbReference type="AlphaFoldDB" id="A0A8B6XAF0"/>
<evidence type="ECO:0000256" key="1">
    <source>
        <dbReference type="ARBA" id="ARBA00002591"/>
    </source>
</evidence>
<evidence type="ECO:0000256" key="3">
    <source>
        <dbReference type="ARBA" id="ARBA00022729"/>
    </source>
</evidence>
<protein>
    <recommendedName>
        <fullName evidence="7">Flagellar L-ring protein</fullName>
    </recommendedName>
    <alternativeName>
        <fullName evidence="7">Basal body L-ring protein</fullName>
    </alternativeName>
</protein>
<sequence length="241" mass="25298">MPGRRVAGPTRRASVRAGLPVLALAGLLAGCAIGERPQVEINTPLTARPQPAQPLQQQPTGSIYAGGNGGNFRPLFEDRRARYVGDTITVQISEKTSASSKQSTNADRKADITASSPSVTGLLGPLKIPGISATVGSESKFDGSGQAAADNLFTGTITCTVIEVLSNGNLVIAGEKQVGINQHMETLRLSGVVNPATVLNGNVVTSTQVADARIETRGKGSIDEAQKMGWLQRFFQSVWPY</sequence>
<keyword evidence="7" id="KW-0449">Lipoprotein</keyword>
<reference evidence="10" key="1">
    <citation type="submission" date="2025-08" db="UniProtKB">
        <authorList>
            <consortium name="RefSeq"/>
        </authorList>
    </citation>
    <scope>IDENTIFICATION</scope>
</reference>
<proteinExistence type="inferred from homology"/>
<keyword evidence="3 7" id="KW-0732">Signal</keyword>
<dbReference type="PRINTS" id="PR01008">
    <property type="entry name" value="FLGLRINGFLGH"/>
</dbReference>
<keyword evidence="10" id="KW-0966">Cell projection</keyword>
<feature type="compositionally biased region" description="Low complexity" evidence="8">
    <location>
        <begin position="48"/>
        <end position="60"/>
    </location>
</feature>
<accession>A0A8B6XAF0</accession>
<dbReference type="InterPro" id="IPR000527">
    <property type="entry name" value="Flag_Lring"/>
</dbReference>
<dbReference type="GO" id="GO:0071973">
    <property type="term" value="P:bacterial-type flagellum-dependent cell motility"/>
    <property type="evidence" value="ECO:0007669"/>
    <property type="project" value="InterPro"/>
</dbReference>
<keyword evidence="10" id="KW-0969">Cilium</keyword>